<proteinExistence type="predicted"/>
<evidence type="ECO:0000313" key="2">
    <source>
        <dbReference type="Proteomes" id="UP000186406"/>
    </source>
</evidence>
<dbReference type="EMBL" id="FRXO01000009">
    <property type="protein sequence ID" value="SHO67012.1"/>
    <property type="molecule type" value="Genomic_DNA"/>
</dbReference>
<dbReference type="AlphaFoldDB" id="A0A1M7ZQB7"/>
<protein>
    <submittedName>
        <fullName evidence="1">Uncharacterized protein</fullName>
    </submittedName>
</protein>
<dbReference type="Proteomes" id="UP000186406">
    <property type="component" value="Unassembled WGS sequence"/>
</dbReference>
<evidence type="ECO:0000313" key="1">
    <source>
        <dbReference type="EMBL" id="SHO67012.1"/>
    </source>
</evidence>
<gene>
    <name evidence="1" type="ORF">SAMN02745172_03674</name>
</gene>
<sequence length="62" mass="6452">MITSDMIFKLAIVAAVVGAVVWLREPPARPKAQIGLSGPVVDILKEHRATTGSTPAGSSIPE</sequence>
<accession>A0A1M7ZQB7</accession>
<reference evidence="1 2" key="1">
    <citation type="submission" date="2016-12" db="EMBL/GenBank/DDBJ databases">
        <authorList>
            <person name="Song W.-J."/>
            <person name="Kurnit D.M."/>
        </authorList>
    </citation>
    <scope>NUCLEOTIDE SEQUENCE [LARGE SCALE GENOMIC DNA]</scope>
    <source>
        <strain evidence="1 2">DSM 19599</strain>
    </source>
</reference>
<name>A0A1M7ZQB7_9HYPH</name>
<organism evidence="1 2">
    <name type="scientific">Pseudoxanthobacter soli DSM 19599</name>
    <dbReference type="NCBI Taxonomy" id="1123029"/>
    <lineage>
        <taxon>Bacteria</taxon>
        <taxon>Pseudomonadati</taxon>
        <taxon>Pseudomonadota</taxon>
        <taxon>Alphaproteobacteria</taxon>
        <taxon>Hyphomicrobiales</taxon>
        <taxon>Segnochrobactraceae</taxon>
        <taxon>Pseudoxanthobacter</taxon>
    </lineage>
</organism>
<keyword evidence="2" id="KW-1185">Reference proteome</keyword>
<dbReference type="STRING" id="1123029.SAMN02745172_03674"/>